<dbReference type="OrthoDB" id="135877at2157"/>
<dbReference type="FunFam" id="1.10.10.60:FF:000141">
    <property type="entry name" value="TetR family transcriptional regulator"/>
    <property type="match status" value="1"/>
</dbReference>
<evidence type="ECO:0000256" key="1">
    <source>
        <dbReference type="ARBA" id="ARBA00023015"/>
    </source>
</evidence>
<dbReference type="HOGENOM" id="CLU_069356_12_1_2"/>
<evidence type="ECO:0000256" key="2">
    <source>
        <dbReference type="ARBA" id="ARBA00023125"/>
    </source>
</evidence>
<keyword evidence="1" id="KW-0805">Transcription regulation</keyword>
<reference evidence="6 7" key="1">
    <citation type="journal article" date="2015" name="Genome Announc.">
        <title>Complete Genome Sequence of Methanosphaerula palustris E1-9CT, a Hydrogenotrophic Methanogen Isolated from a Minerotrophic Fen Peatland.</title>
        <authorList>
            <person name="Cadillo-Quiroz H."/>
            <person name="Browne P."/>
            <person name="Kyrpides N."/>
            <person name="Woyke T."/>
            <person name="Goodwin L."/>
            <person name="Detter C."/>
            <person name="Yavitt J.B."/>
            <person name="Zinder S.H."/>
        </authorList>
    </citation>
    <scope>NUCLEOTIDE SEQUENCE [LARGE SCALE GENOMIC DNA]</scope>
    <source>
        <strain evidence="7">ATCC BAA-1556 / DSM 19958 / E1-9c</strain>
    </source>
</reference>
<evidence type="ECO:0000313" key="6">
    <source>
        <dbReference type="EMBL" id="ACL16037.1"/>
    </source>
</evidence>
<sequence>MAIADRRQREKEQRRTEILEAAERLFFSRGYDDVAMNDIAQEVELNKATLYLYFENKEALFSAIVLRGFARLNRMYHECMEMEVSGITRVGLLGDAYYRFNRQYPDYVRTMRYYGSERFRNDTSPEAAEILAASGEAHNLICSAVQQGIDDGTIRNDLDPMEITLYLMITFMSILSLGEKWIALLDERGISSEAFAGNFLRFIGPAVEARTPPQDAGIDERKSDDRV</sequence>
<dbReference type="RefSeq" id="WP_012617356.1">
    <property type="nucleotide sequence ID" value="NC_011832.1"/>
</dbReference>
<dbReference type="SUPFAM" id="SSF48498">
    <property type="entry name" value="Tetracyclin repressor-like, C-terminal domain"/>
    <property type="match status" value="1"/>
</dbReference>
<organism evidence="6 7">
    <name type="scientific">Methanosphaerula palustris (strain ATCC BAA-1556 / DSM 19958 / E1-9c)</name>
    <dbReference type="NCBI Taxonomy" id="521011"/>
    <lineage>
        <taxon>Archaea</taxon>
        <taxon>Methanobacteriati</taxon>
        <taxon>Methanobacteriota</taxon>
        <taxon>Stenosarchaea group</taxon>
        <taxon>Methanomicrobia</taxon>
        <taxon>Methanomicrobiales</taxon>
        <taxon>Methanoregulaceae</taxon>
        <taxon>Methanosphaerula</taxon>
    </lineage>
</organism>
<keyword evidence="2 4" id="KW-0238">DNA-binding</keyword>
<dbReference type="eggNOG" id="arCOG02644">
    <property type="taxonomic scope" value="Archaea"/>
</dbReference>
<keyword evidence="3" id="KW-0804">Transcription</keyword>
<feature type="DNA-binding region" description="H-T-H motif" evidence="4">
    <location>
        <begin position="35"/>
        <end position="54"/>
    </location>
</feature>
<dbReference type="InterPro" id="IPR001647">
    <property type="entry name" value="HTH_TetR"/>
</dbReference>
<dbReference type="Gene3D" id="1.10.357.10">
    <property type="entry name" value="Tetracycline Repressor, domain 2"/>
    <property type="match status" value="1"/>
</dbReference>
<accession>B8GFI9</accession>
<dbReference type="SUPFAM" id="SSF46689">
    <property type="entry name" value="Homeodomain-like"/>
    <property type="match status" value="1"/>
</dbReference>
<dbReference type="InterPro" id="IPR050109">
    <property type="entry name" value="HTH-type_TetR-like_transc_reg"/>
</dbReference>
<dbReference type="GeneID" id="7271814"/>
<evidence type="ECO:0000313" key="7">
    <source>
        <dbReference type="Proteomes" id="UP000002457"/>
    </source>
</evidence>
<dbReference type="InterPro" id="IPR009057">
    <property type="entry name" value="Homeodomain-like_sf"/>
</dbReference>
<protein>
    <submittedName>
        <fullName evidence="6">Transcriptional regulator, TetR family</fullName>
    </submittedName>
</protein>
<evidence type="ECO:0000256" key="3">
    <source>
        <dbReference type="ARBA" id="ARBA00023163"/>
    </source>
</evidence>
<keyword evidence="7" id="KW-1185">Reference proteome</keyword>
<dbReference type="PROSITE" id="PS50977">
    <property type="entry name" value="HTH_TETR_2"/>
    <property type="match status" value="1"/>
</dbReference>
<feature type="domain" description="HTH tetR-type" evidence="5">
    <location>
        <begin position="12"/>
        <end position="72"/>
    </location>
</feature>
<gene>
    <name evidence="6" type="ordered locus">Mpal_0670</name>
</gene>
<evidence type="ECO:0000256" key="4">
    <source>
        <dbReference type="PROSITE-ProRule" id="PRU00335"/>
    </source>
</evidence>
<dbReference type="Pfam" id="PF00440">
    <property type="entry name" value="TetR_N"/>
    <property type="match status" value="1"/>
</dbReference>
<dbReference type="GO" id="GO:0000976">
    <property type="term" value="F:transcription cis-regulatory region binding"/>
    <property type="evidence" value="ECO:0007669"/>
    <property type="project" value="TreeGrafter"/>
</dbReference>
<dbReference type="PRINTS" id="PR00455">
    <property type="entry name" value="HTHTETR"/>
</dbReference>
<dbReference type="KEGG" id="mpl:Mpal_0670"/>
<dbReference type="AlphaFoldDB" id="B8GFI9"/>
<dbReference type="GO" id="GO:0003700">
    <property type="term" value="F:DNA-binding transcription factor activity"/>
    <property type="evidence" value="ECO:0007669"/>
    <property type="project" value="TreeGrafter"/>
</dbReference>
<evidence type="ECO:0000259" key="5">
    <source>
        <dbReference type="PROSITE" id="PS50977"/>
    </source>
</evidence>
<dbReference type="Proteomes" id="UP000002457">
    <property type="component" value="Chromosome"/>
</dbReference>
<dbReference type="STRING" id="521011.Mpal_0670"/>
<dbReference type="EMBL" id="CP001338">
    <property type="protein sequence ID" value="ACL16037.1"/>
    <property type="molecule type" value="Genomic_DNA"/>
</dbReference>
<dbReference type="Gene3D" id="1.10.10.60">
    <property type="entry name" value="Homeodomain-like"/>
    <property type="match status" value="1"/>
</dbReference>
<dbReference type="InterPro" id="IPR036271">
    <property type="entry name" value="Tet_transcr_reg_TetR-rel_C_sf"/>
</dbReference>
<name>B8GFI9_METPE</name>
<dbReference type="PANTHER" id="PTHR30055">
    <property type="entry name" value="HTH-TYPE TRANSCRIPTIONAL REGULATOR RUTR"/>
    <property type="match status" value="1"/>
</dbReference>
<proteinExistence type="predicted"/>
<dbReference type="PANTHER" id="PTHR30055:SF234">
    <property type="entry name" value="HTH-TYPE TRANSCRIPTIONAL REGULATOR BETI"/>
    <property type="match status" value="1"/>
</dbReference>